<evidence type="ECO:0000313" key="1">
    <source>
        <dbReference type="EMBL" id="SDN21713.1"/>
    </source>
</evidence>
<name>A0A1G9ZMD3_9FIRM</name>
<dbReference type="RefSeq" id="WP_027431860.1">
    <property type="nucleotide sequence ID" value="NZ_FNHZ01000008.1"/>
</dbReference>
<dbReference type="OrthoDB" id="9812291at2"/>
<proteinExistence type="predicted"/>
<dbReference type="Proteomes" id="UP000187651">
    <property type="component" value="Unassembled WGS sequence"/>
</dbReference>
<organism evidence="1 2">
    <name type="scientific">Lachnospira pectinoschiza</name>
    <dbReference type="NCBI Taxonomy" id="28052"/>
    <lineage>
        <taxon>Bacteria</taxon>
        <taxon>Bacillati</taxon>
        <taxon>Bacillota</taxon>
        <taxon>Clostridia</taxon>
        <taxon>Lachnospirales</taxon>
        <taxon>Lachnospiraceae</taxon>
        <taxon>Lachnospira</taxon>
    </lineage>
</organism>
<evidence type="ECO:0008006" key="3">
    <source>
        <dbReference type="Google" id="ProtNLM"/>
    </source>
</evidence>
<dbReference type="InterPro" id="IPR036736">
    <property type="entry name" value="ACP-like_sf"/>
</dbReference>
<protein>
    <recommendedName>
        <fullName evidence="3">Carrier domain-containing protein</fullName>
    </recommendedName>
</protein>
<evidence type="ECO:0000313" key="2">
    <source>
        <dbReference type="Proteomes" id="UP000187651"/>
    </source>
</evidence>
<gene>
    <name evidence="1" type="ORF">SAMN05216544_2182</name>
</gene>
<dbReference type="Gene3D" id="1.10.1200.10">
    <property type="entry name" value="ACP-like"/>
    <property type="match status" value="1"/>
</dbReference>
<sequence length="74" mass="8599">MDQLMDILSEYNSEIDFETYEALVDDEILLNDDLESLAQELNDAYDINITANDIVPENFNSAELIWELIQRLSE</sequence>
<dbReference type="EMBL" id="FNHZ01000008">
    <property type="protein sequence ID" value="SDN21713.1"/>
    <property type="molecule type" value="Genomic_DNA"/>
</dbReference>
<keyword evidence="2" id="KW-1185">Reference proteome</keyword>
<reference evidence="2" key="1">
    <citation type="submission" date="2016-10" db="EMBL/GenBank/DDBJ databases">
        <authorList>
            <person name="Varghese N."/>
            <person name="Submissions S."/>
        </authorList>
    </citation>
    <scope>NUCLEOTIDE SEQUENCE [LARGE SCALE GENOMIC DNA]</scope>
    <source>
        <strain evidence="2">M83</strain>
    </source>
</reference>
<dbReference type="AlphaFoldDB" id="A0A1G9ZMD3"/>
<accession>A0A1G9ZMD3</accession>